<feature type="domain" description="NADPH-dependent FMN reductase-like" evidence="7">
    <location>
        <begin position="2"/>
        <end position="145"/>
    </location>
</feature>
<reference evidence="8 11" key="3">
    <citation type="submission" date="2021-03" db="EMBL/GenBank/DDBJ databases">
        <title>Genomic Encyclopedia of Type Strains, Phase IV (KMG-IV): sequencing the most valuable type-strain genomes for metagenomic binning, comparative biology and taxonomic classification.</title>
        <authorList>
            <person name="Goeker M."/>
        </authorList>
    </citation>
    <scope>NUCLEOTIDE SEQUENCE [LARGE SCALE GENOMIC DNA]</scope>
    <source>
        <strain evidence="8 11">DSM 22420</strain>
    </source>
</reference>
<evidence type="ECO:0000256" key="4">
    <source>
        <dbReference type="ARBA" id="ARBA00022643"/>
    </source>
</evidence>
<evidence type="ECO:0000256" key="2">
    <source>
        <dbReference type="ARBA" id="ARBA00011881"/>
    </source>
</evidence>
<dbReference type="AlphaFoldDB" id="A0A1G9B6K5"/>
<name>A0A1G9B6K5_9STAP</name>
<dbReference type="EMBL" id="JAGGKN010000003">
    <property type="protein sequence ID" value="MBP1951979.1"/>
    <property type="molecule type" value="Genomic_DNA"/>
</dbReference>
<dbReference type="STRING" id="586411.SAMN05216187_107120"/>
<protein>
    <recommendedName>
        <fullName evidence="3">FMN-dependent NADPH-azoreductase</fullName>
    </recommendedName>
    <alternativeName>
        <fullName evidence="6">NADPH-dependent flavo-azoreductase</fullName>
    </alternativeName>
    <alternativeName>
        <fullName evidence="5">NADPH-flavin azoreductase</fullName>
    </alternativeName>
</protein>
<evidence type="ECO:0000256" key="1">
    <source>
        <dbReference type="ARBA" id="ARBA00009428"/>
    </source>
</evidence>
<reference evidence="10" key="2">
    <citation type="submission" date="2016-10" db="EMBL/GenBank/DDBJ databases">
        <authorList>
            <person name="Varghese N."/>
            <person name="Submissions S."/>
        </authorList>
    </citation>
    <scope>NUCLEOTIDE SEQUENCE [LARGE SCALE GENOMIC DNA]</scope>
    <source>
        <strain evidence="10">CGMCC 1.8911</strain>
    </source>
</reference>
<dbReference type="InterPro" id="IPR050712">
    <property type="entry name" value="NAD(P)H-dep_reductase"/>
</dbReference>
<evidence type="ECO:0000256" key="5">
    <source>
        <dbReference type="ARBA" id="ARBA00031831"/>
    </source>
</evidence>
<proteinExistence type="inferred from homology"/>
<comment type="subunit">
    <text evidence="2">Homotetramer.</text>
</comment>
<dbReference type="InterPro" id="IPR029039">
    <property type="entry name" value="Flavoprotein-like_sf"/>
</dbReference>
<gene>
    <name evidence="8" type="ORF">J2Z27_001018</name>
    <name evidence="9" type="ORF">SAMN05216187_107120</name>
</gene>
<keyword evidence="4" id="KW-0288">FMN</keyword>
<dbReference type="InterPro" id="IPR005025">
    <property type="entry name" value="FMN_Rdtase-like_dom"/>
</dbReference>
<sequence length="187" mass="20471">MTKIGIVTGSTRNSRVNMQVAEWLKDFAENLNTGAEFEIVDLKDYEVPLFNEDVPPAMANKQYSTDVINNWSAKIDSLDGYIFVTPEYNKAISPSLKNQLDYIGPEFANKAAGIVGYGSTLGVAATLSLRQILSNFNVATVGPFGAFSLFTDFEEMSKFTPAEIHNGTIEAVVTTTVNWANGLKSIR</sequence>
<evidence type="ECO:0000313" key="11">
    <source>
        <dbReference type="Proteomes" id="UP001519348"/>
    </source>
</evidence>
<comment type="similarity">
    <text evidence="1">Belongs to the azoreductase type 2 family.</text>
</comment>
<organism evidence="9 10">
    <name type="scientific">Jeotgalicoccus aerolatus</name>
    <dbReference type="NCBI Taxonomy" id="709510"/>
    <lineage>
        <taxon>Bacteria</taxon>
        <taxon>Bacillati</taxon>
        <taxon>Bacillota</taxon>
        <taxon>Bacilli</taxon>
        <taxon>Bacillales</taxon>
        <taxon>Staphylococcaceae</taxon>
        <taxon>Jeotgalicoccus</taxon>
    </lineage>
</organism>
<dbReference type="PANTHER" id="PTHR30543:SF21">
    <property type="entry name" value="NAD(P)H-DEPENDENT FMN REDUCTASE LOT6"/>
    <property type="match status" value="1"/>
</dbReference>
<evidence type="ECO:0000313" key="8">
    <source>
        <dbReference type="EMBL" id="MBP1951979.1"/>
    </source>
</evidence>
<keyword evidence="11" id="KW-1185">Reference proteome</keyword>
<dbReference type="RefSeq" id="WP_092598144.1">
    <property type="nucleotide sequence ID" value="NZ_BMCN01000003.1"/>
</dbReference>
<dbReference type="Proteomes" id="UP001519348">
    <property type="component" value="Unassembled WGS sequence"/>
</dbReference>
<evidence type="ECO:0000256" key="6">
    <source>
        <dbReference type="ARBA" id="ARBA00032807"/>
    </source>
</evidence>
<dbReference type="GO" id="GO:0010181">
    <property type="term" value="F:FMN binding"/>
    <property type="evidence" value="ECO:0007669"/>
    <property type="project" value="TreeGrafter"/>
</dbReference>
<dbReference type="SUPFAM" id="SSF52218">
    <property type="entry name" value="Flavoproteins"/>
    <property type="match status" value="1"/>
</dbReference>
<dbReference type="Pfam" id="PF03358">
    <property type="entry name" value="FMN_red"/>
    <property type="match status" value="1"/>
</dbReference>
<evidence type="ECO:0000313" key="10">
    <source>
        <dbReference type="Proteomes" id="UP000242700"/>
    </source>
</evidence>
<dbReference type="Proteomes" id="UP000242700">
    <property type="component" value="Unassembled WGS sequence"/>
</dbReference>
<accession>A0A1G9B6K5</accession>
<reference evidence="9" key="1">
    <citation type="submission" date="2016-10" db="EMBL/GenBank/DDBJ databases">
        <authorList>
            <person name="de Groot N.N."/>
        </authorList>
    </citation>
    <scope>NUCLEOTIDE SEQUENCE [LARGE SCALE GENOMIC DNA]</scope>
    <source>
        <strain evidence="9">CGMCC 1.8911</strain>
    </source>
</reference>
<dbReference type="PANTHER" id="PTHR30543">
    <property type="entry name" value="CHROMATE REDUCTASE"/>
    <property type="match status" value="1"/>
</dbReference>
<keyword evidence="4" id="KW-0285">Flavoprotein</keyword>
<dbReference type="GO" id="GO:0005829">
    <property type="term" value="C:cytosol"/>
    <property type="evidence" value="ECO:0007669"/>
    <property type="project" value="TreeGrafter"/>
</dbReference>
<evidence type="ECO:0000313" key="9">
    <source>
        <dbReference type="EMBL" id="SDK35172.1"/>
    </source>
</evidence>
<dbReference type="Gene3D" id="3.40.50.360">
    <property type="match status" value="1"/>
</dbReference>
<dbReference type="EMBL" id="FNFI01000007">
    <property type="protein sequence ID" value="SDK35172.1"/>
    <property type="molecule type" value="Genomic_DNA"/>
</dbReference>
<dbReference type="OrthoDB" id="9812295at2"/>
<dbReference type="GO" id="GO:0016491">
    <property type="term" value="F:oxidoreductase activity"/>
    <property type="evidence" value="ECO:0007669"/>
    <property type="project" value="InterPro"/>
</dbReference>
<evidence type="ECO:0000259" key="7">
    <source>
        <dbReference type="Pfam" id="PF03358"/>
    </source>
</evidence>
<evidence type="ECO:0000256" key="3">
    <source>
        <dbReference type="ARBA" id="ARBA00016393"/>
    </source>
</evidence>